<dbReference type="PaxDb" id="214684-Q5KIY2"/>
<dbReference type="Gene3D" id="1.20.900.10">
    <property type="entry name" value="Dbl homology (DH) domain"/>
    <property type="match status" value="1"/>
</dbReference>
<keyword evidence="4" id="KW-1185">Reference proteome</keyword>
<dbReference type="VEuPathDB" id="FungiDB:CND01330"/>
<dbReference type="GeneID" id="3257195"/>
<feature type="region of interest" description="Disordered" evidence="1">
    <location>
        <begin position="414"/>
        <end position="440"/>
    </location>
</feature>
<evidence type="ECO:0000256" key="1">
    <source>
        <dbReference type="SAM" id="MobiDB-lite"/>
    </source>
</evidence>
<sequence>MSNSFLQHVPRSEFTEVVKQQSATPSSLFYTNSHFSWIPQRAAPQPPVITDLSLPPSTSPPPGGSSEPITSPQCSVENSPASACLCTPPQPDASRRSIRFSLHTSPCTSQEQYSLSTGDEADADDGKESGKHGPFTDPGMFQVSQYPLAPTSKATSCDSKEGFLPRISPDEAVDHFAPVIQPSQAPPRPPRRRLPLESQSTLLVTQAHLSASPTPSPSIHPSDLLLPQAVRRRSLSPNSILTITPSTCTSKSPPNDETVQSVIGGDANKTLASSIEAGCSSMGMDQKKRHSVQRRLGALRDLVCDLDFNQSWSTSHTPSEANELPLTSASECNSIVDFSIASRPWSKSEMNVSLISKPLPTRTRFARADRPKGIVEPDLDLSNIPCLISDHLVVPHDADATLIDPEVCRIQPQKLSKPISQSSNRTDQSRLFSATPDPPRPALRARKEVFSVAWSGYGRCLEPSSPITSTAPAAGKTWRYTLPSEAIYHQVVNEMGNDEVKRQEIIWEMCETEQGFVDSMKMVMKLFASPLKTPHGKWIDGIPDQICSLFDSLQSIVNVHASLVKSQQSLKHNHIIDIFTFIGVFRAWVDQLSIHESFLLKFESVTRLIDENVKDPLSVFGEFVRMQMKAGVLGSMSLPSMLLKPVQRLTKYPLFLKGLLDATPSSHPAQSCALSLLTKTESMISSVQAAKVREEDYQSLQVLESRILGLPEGFVLAMKGRKLLGHGRVASAVFGKDGPPPNDAGIIHSRARAGSVHSLRSTRTSGYSTISSSTLSTSGLFTSFDFSASQAGSSRTSAFSVSSFGSSFHSPSRSNSISTCQPSHPSQTLSRPPSVPSMFSIPRPSSSASMRSSKIRKKEDVSIMLVFDDIVVLGQMEKGVAVYGKRRDKRLRVIEGGVGRVLEVKNLTGWGGYDDLLCLTLDPVYSDDAHSPITHFLTTPGTQKITSSSFLRSKSAPLQVDLNTPTIVTFNGFLEILCQGLEVGVAVDAPADGEEEEVLEV</sequence>
<dbReference type="CDD" id="cd00160">
    <property type="entry name" value="RhoGEF"/>
    <property type="match status" value="1"/>
</dbReference>
<dbReference type="eggNOG" id="KOG4305">
    <property type="taxonomic scope" value="Eukaryota"/>
</dbReference>
<feature type="region of interest" description="Disordered" evidence="1">
    <location>
        <begin position="812"/>
        <end position="853"/>
    </location>
</feature>
<dbReference type="RefSeq" id="XP_024512699.1">
    <property type="nucleotide sequence ID" value="XM_024656968.1"/>
</dbReference>
<dbReference type="PROSITE" id="PS50010">
    <property type="entry name" value="DH_2"/>
    <property type="match status" value="1"/>
</dbReference>
<feature type="compositionally biased region" description="Low complexity" evidence="1">
    <location>
        <begin position="761"/>
        <end position="774"/>
    </location>
</feature>
<feature type="compositionally biased region" description="Polar residues" evidence="1">
    <location>
        <begin position="819"/>
        <end position="831"/>
    </location>
</feature>
<dbReference type="EMBL" id="AE017344">
    <property type="protein sequence ID" value="AAW43035.2"/>
    <property type="molecule type" value="Genomic_DNA"/>
</dbReference>
<dbReference type="PANTHER" id="PTHR12673">
    <property type="entry name" value="FACIOGENITAL DYSPLASIA PROTEIN"/>
    <property type="match status" value="1"/>
</dbReference>
<proteinExistence type="predicted"/>
<evidence type="ECO:0000313" key="4">
    <source>
        <dbReference type="Proteomes" id="UP000002149"/>
    </source>
</evidence>
<dbReference type="STRING" id="214684.Q5KIY2"/>
<dbReference type="GO" id="GO:0005085">
    <property type="term" value="F:guanyl-nucleotide exchange factor activity"/>
    <property type="evidence" value="ECO:0000318"/>
    <property type="project" value="GO_Central"/>
</dbReference>
<gene>
    <name evidence="3" type="ordered locus">CND01330</name>
</gene>
<feature type="compositionally biased region" description="Polar residues" evidence="1">
    <location>
        <begin position="108"/>
        <end position="117"/>
    </location>
</feature>
<dbReference type="AlphaFoldDB" id="Q5KIY2"/>
<dbReference type="InterPro" id="IPR051092">
    <property type="entry name" value="FYVE_RhoGEF_PH"/>
</dbReference>
<dbReference type="PANTHER" id="PTHR12673:SF159">
    <property type="entry name" value="LD03170P"/>
    <property type="match status" value="1"/>
</dbReference>
<dbReference type="SUPFAM" id="SSF48065">
    <property type="entry name" value="DBL homology domain (DH-domain)"/>
    <property type="match status" value="1"/>
</dbReference>
<dbReference type="InParanoid" id="Q5KIY2"/>
<evidence type="ECO:0000313" key="3">
    <source>
        <dbReference type="EMBL" id="AAW43035.2"/>
    </source>
</evidence>
<protein>
    <recommendedName>
        <fullName evidence="2">DH domain-containing protein</fullName>
    </recommendedName>
</protein>
<feature type="region of interest" description="Disordered" evidence="1">
    <location>
        <begin position="108"/>
        <end position="143"/>
    </location>
</feature>
<organism evidence="3 4">
    <name type="scientific">Cryptococcus deneoformans (strain JEC21 / ATCC MYA-565)</name>
    <name type="common">Cryptococcus neoformans var. neoformans serotype D</name>
    <dbReference type="NCBI Taxonomy" id="214684"/>
    <lineage>
        <taxon>Eukaryota</taxon>
        <taxon>Fungi</taxon>
        <taxon>Dikarya</taxon>
        <taxon>Basidiomycota</taxon>
        <taxon>Agaricomycotina</taxon>
        <taxon>Tremellomycetes</taxon>
        <taxon>Tremellales</taxon>
        <taxon>Cryptococcaceae</taxon>
        <taxon>Cryptococcus</taxon>
        <taxon>Cryptococcus neoformans species complex</taxon>
    </lineage>
</organism>
<dbReference type="GO" id="GO:0005737">
    <property type="term" value="C:cytoplasm"/>
    <property type="evidence" value="ECO:0000318"/>
    <property type="project" value="GO_Central"/>
</dbReference>
<dbReference type="Pfam" id="PF00621">
    <property type="entry name" value="RhoGEF"/>
    <property type="match status" value="1"/>
</dbReference>
<dbReference type="OrthoDB" id="2576182at2759"/>
<accession>Q5KIY2</accession>
<feature type="region of interest" description="Disordered" evidence="1">
    <location>
        <begin position="752"/>
        <end position="774"/>
    </location>
</feature>
<dbReference type="HOGENOM" id="CLU_027884_0_0_1"/>
<dbReference type="KEGG" id="cne:CND01330"/>
<dbReference type="SMART" id="SM00325">
    <property type="entry name" value="RhoGEF"/>
    <property type="match status" value="1"/>
</dbReference>
<feature type="region of interest" description="Disordered" evidence="1">
    <location>
        <begin position="46"/>
        <end position="75"/>
    </location>
</feature>
<dbReference type="InterPro" id="IPR035899">
    <property type="entry name" value="DBL_dom_sf"/>
</dbReference>
<evidence type="ECO:0000259" key="2">
    <source>
        <dbReference type="PROSITE" id="PS50010"/>
    </source>
</evidence>
<dbReference type="InterPro" id="IPR000219">
    <property type="entry name" value="DH_dom"/>
</dbReference>
<accession>Q55TF5</accession>
<dbReference type="Proteomes" id="UP000002149">
    <property type="component" value="Chromosome 4"/>
</dbReference>
<reference evidence="3 4" key="1">
    <citation type="journal article" date="2005" name="Science">
        <title>The genome of the basidiomycetous yeast and human pathogen Cryptococcus neoformans.</title>
        <authorList>
            <person name="Loftus B.J."/>
            <person name="Fung E."/>
            <person name="Roncaglia P."/>
            <person name="Rowley D."/>
            <person name="Amedeo P."/>
            <person name="Bruno D."/>
            <person name="Vamathevan J."/>
            <person name="Miranda M."/>
            <person name="Anderson I.J."/>
            <person name="Fraser J.A."/>
            <person name="Allen J.E."/>
            <person name="Bosdet I.E."/>
            <person name="Brent M.R."/>
            <person name="Chiu R."/>
            <person name="Doering T.L."/>
            <person name="Donlin M.J."/>
            <person name="D'Souza C.A."/>
            <person name="Fox D.S."/>
            <person name="Grinberg V."/>
            <person name="Fu J."/>
            <person name="Fukushima M."/>
            <person name="Haas B.J."/>
            <person name="Huang J.C."/>
            <person name="Janbon G."/>
            <person name="Jones S.J."/>
            <person name="Koo H.L."/>
            <person name="Krzywinski M.I."/>
            <person name="Kwon-Chung J.K."/>
            <person name="Lengeler K.B."/>
            <person name="Maiti R."/>
            <person name="Marra M.A."/>
            <person name="Marra R.E."/>
            <person name="Mathewson C.A."/>
            <person name="Mitchell T.G."/>
            <person name="Pertea M."/>
            <person name="Riggs F.R."/>
            <person name="Salzberg S.L."/>
            <person name="Schein J.E."/>
            <person name="Shvartsbeyn A."/>
            <person name="Shin H."/>
            <person name="Shumway M."/>
            <person name="Specht C.A."/>
            <person name="Suh B.B."/>
            <person name="Tenney A."/>
            <person name="Utterback T.R."/>
            <person name="Wickes B.L."/>
            <person name="Wortman J.R."/>
            <person name="Wye N.H."/>
            <person name="Kronstad J.W."/>
            <person name="Lodge J.K."/>
            <person name="Heitman J."/>
            <person name="Davis R.W."/>
            <person name="Fraser C.M."/>
            <person name="Hyman R.W."/>
        </authorList>
    </citation>
    <scope>NUCLEOTIDE SEQUENCE [LARGE SCALE GENOMIC DNA]</scope>
    <source>
        <strain evidence="4">JEC21 / ATCC MYA-565</strain>
    </source>
</reference>
<feature type="compositionally biased region" description="Low complexity" evidence="1">
    <location>
        <begin position="836"/>
        <end position="852"/>
    </location>
</feature>
<name>Q5KIY2_CRYD1</name>
<feature type="compositionally biased region" description="Polar residues" evidence="1">
    <location>
        <begin position="418"/>
        <end position="432"/>
    </location>
</feature>
<feature type="domain" description="DH" evidence="2">
    <location>
        <begin position="501"/>
        <end position="690"/>
    </location>
</feature>